<keyword evidence="1" id="KW-0732">Signal</keyword>
<dbReference type="EMBL" id="BSOU01000002">
    <property type="protein sequence ID" value="GLR73855.1"/>
    <property type="molecule type" value="Genomic_DNA"/>
</dbReference>
<name>A0A2S7X6M9_9GAMM</name>
<reference evidence="5" key="3">
    <citation type="journal article" date="2019" name="Int. J. Syst. Evol. Microbiol.">
        <title>The Global Catalogue of Microorganisms (GCM) 10K type strain sequencing project: providing services to taxonomists for standard genome sequencing and annotation.</title>
        <authorList>
            <consortium name="The Broad Institute Genomics Platform"/>
            <consortium name="The Broad Institute Genome Sequencing Center for Infectious Disease"/>
            <person name="Wu L."/>
            <person name="Ma J."/>
        </authorList>
    </citation>
    <scope>NUCLEOTIDE SEQUENCE [LARGE SCALE GENOMIC DNA]</scope>
    <source>
        <strain evidence="5">NBRC 105001</strain>
    </source>
</reference>
<evidence type="ECO:0000313" key="5">
    <source>
        <dbReference type="Proteomes" id="UP001156660"/>
    </source>
</evidence>
<keyword evidence="2" id="KW-0449">Lipoprotein</keyword>
<accession>A0A2S7X6M9</accession>
<dbReference type="RefSeq" id="WP_105063717.1">
    <property type="nucleotide sequence ID" value="NZ_BSOU01000002.1"/>
</dbReference>
<dbReference type="AlphaFoldDB" id="A0A2S7X6M9"/>
<evidence type="ECO:0000256" key="1">
    <source>
        <dbReference type="SAM" id="SignalP"/>
    </source>
</evidence>
<gene>
    <name evidence="3" type="ORF">BTO23_12855</name>
    <name evidence="2" type="ORF">GCM10007855_07290</name>
</gene>
<proteinExistence type="predicted"/>
<protein>
    <submittedName>
        <fullName evidence="2">Lipoprotein</fullName>
    </submittedName>
</protein>
<keyword evidence="5" id="KW-1185">Reference proteome</keyword>
<sequence>MNIKHLILLSLLSSSVSHAASTIKTNTKKLPDDPTRVVTELGVTYSDNYDTNSNSWSLTGSIAFDPVKKINVRINDDGSEWRIGGSWLFDLGIVNFNFGKNEFDNGNTQTNYSVGTFIPLSYFGFEPLGIQIFPTIGYNYNDGEEVCDTNSSMSKCYEATPTFDDTFMMVSANNQSGYVGAFALKPLTQKFTLIMATGAGKGTNDYDAWWLFGGLSYKIAEKQTLSTFTYMIDNNYGQEKRFGITYKYTFN</sequence>
<reference evidence="2" key="1">
    <citation type="journal article" date="2014" name="Int. J. Syst. Evol. Microbiol.">
        <title>Complete genome of a new Firmicutes species belonging to the dominant human colonic microbiota ('Ruminococcus bicirculans') reveals two chromosomes and a selective capacity to utilize plant glucans.</title>
        <authorList>
            <consortium name="NISC Comparative Sequencing Program"/>
            <person name="Wegmann U."/>
            <person name="Louis P."/>
            <person name="Goesmann A."/>
            <person name="Henrissat B."/>
            <person name="Duncan S.H."/>
            <person name="Flint H.J."/>
        </authorList>
    </citation>
    <scope>NUCLEOTIDE SEQUENCE</scope>
    <source>
        <strain evidence="2">NBRC 105001</strain>
    </source>
</reference>
<comment type="caution">
    <text evidence="3">The sequence shown here is derived from an EMBL/GenBank/DDBJ whole genome shotgun (WGS) entry which is preliminary data.</text>
</comment>
<reference evidence="3 4" key="2">
    <citation type="submission" date="2016-12" db="EMBL/GenBank/DDBJ databases">
        <title>Diversity of luminous bacteria.</title>
        <authorList>
            <person name="Yoshizawa S."/>
            <person name="Kogure K."/>
        </authorList>
    </citation>
    <scope>NUCLEOTIDE SEQUENCE [LARGE SCALE GENOMIC DNA]</scope>
    <source>
        <strain evidence="3 4">NBRC 105001</strain>
    </source>
</reference>
<feature type="chain" id="PRO_5015716391" evidence="1">
    <location>
        <begin position="20"/>
        <end position="251"/>
    </location>
</feature>
<evidence type="ECO:0000313" key="3">
    <source>
        <dbReference type="EMBL" id="PQJ87014.1"/>
    </source>
</evidence>
<organism evidence="3 4">
    <name type="scientific">Aliivibrio sifiae</name>
    <dbReference type="NCBI Taxonomy" id="566293"/>
    <lineage>
        <taxon>Bacteria</taxon>
        <taxon>Pseudomonadati</taxon>
        <taxon>Pseudomonadota</taxon>
        <taxon>Gammaproteobacteria</taxon>
        <taxon>Vibrionales</taxon>
        <taxon>Vibrionaceae</taxon>
        <taxon>Aliivibrio</taxon>
    </lineage>
</organism>
<feature type="signal peptide" evidence="1">
    <location>
        <begin position="1"/>
        <end position="19"/>
    </location>
</feature>
<evidence type="ECO:0000313" key="4">
    <source>
        <dbReference type="Proteomes" id="UP000239273"/>
    </source>
</evidence>
<dbReference type="OrthoDB" id="7594018at2"/>
<reference evidence="2" key="4">
    <citation type="submission" date="2023-01" db="EMBL/GenBank/DDBJ databases">
        <title>Draft genome sequence of Aliivibrio sifiae strain NBRC 105001.</title>
        <authorList>
            <person name="Sun Q."/>
            <person name="Mori K."/>
        </authorList>
    </citation>
    <scope>NUCLEOTIDE SEQUENCE</scope>
    <source>
        <strain evidence="2">NBRC 105001</strain>
    </source>
</reference>
<dbReference type="Proteomes" id="UP000239273">
    <property type="component" value="Unassembled WGS sequence"/>
</dbReference>
<dbReference type="Proteomes" id="UP001156660">
    <property type="component" value="Unassembled WGS sequence"/>
</dbReference>
<evidence type="ECO:0000313" key="2">
    <source>
        <dbReference type="EMBL" id="GLR73855.1"/>
    </source>
</evidence>
<dbReference type="EMBL" id="MSCP01000002">
    <property type="protein sequence ID" value="PQJ87014.1"/>
    <property type="molecule type" value="Genomic_DNA"/>
</dbReference>